<keyword evidence="2" id="KW-1185">Reference proteome</keyword>
<gene>
    <name evidence="1" type="ORF">KM031_10225</name>
</gene>
<name>A0A975P6G2_9RHOB</name>
<dbReference type="AlphaFoldDB" id="A0A975P6G2"/>
<dbReference type="SUPFAM" id="SSF109709">
    <property type="entry name" value="KorB DNA-binding domain-like"/>
    <property type="match status" value="1"/>
</dbReference>
<dbReference type="Proteomes" id="UP000679352">
    <property type="component" value="Chromosome"/>
</dbReference>
<reference evidence="1" key="1">
    <citation type="submission" date="2021-06" db="EMBL/GenBank/DDBJ databases">
        <title>Direct submission.</title>
        <authorList>
            <person name="Lee C.-S."/>
            <person name="Jin L."/>
        </authorList>
    </citation>
    <scope>NUCLEOTIDE SEQUENCE</scope>
    <source>
        <strain evidence="1">Con5</strain>
    </source>
</reference>
<evidence type="ECO:0008006" key="3">
    <source>
        <dbReference type="Google" id="ProtNLM"/>
    </source>
</evidence>
<accession>A0A975P6G2</accession>
<dbReference type="RefSeq" id="WP_215504991.1">
    <property type="nucleotide sequence ID" value="NZ_CP076361.1"/>
</dbReference>
<dbReference type="EMBL" id="CP076361">
    <property type="protein sequence ID" value="QWK89246.1"/>
    <property type="molecule type" value="Genomic_DNA"/>
</dbReference>
<evidence type="ECO:0000313" key="2">
    <source>
        <dbReference type="Proteomes" id="UP000679352"/>
    </source>
</evidence>
<evidence type="ECO:0000313" key="1">
    <source>
        <dbReference type="EMBL" id="QWK89246.1"/>
    </source>
</evidence>
<protein>
    <recommendedName>
        <fullName evidence="3">LacI family transcriptional regulator</fullName>
    </recommendedName>
</protein>
<organism evidence="1 2">
    <name type="scientific">Gemmobacter fulvus</name>
    <dbReference type="NCBI Taxonomy" id="2840474"/>
    <lineage>
        <taxon>Bacteria</taxon>
        <taxon>Pseudomonadati</taxon>
        <taxon>Pseudomonadota</taxon>
        <taxon>Alphaproteobacteria</taxon>
        <taxon>Rhodobacterales</taxon>
        <taxon>Paracoccaceae</taxon>
        <taxon>Gemmobacter</taxon>
    </lineage>
</organism>
<sequence>MTCARPIPDTITVHVAFRIVRRGGRKEIQLPPDIPPKHKADNALVKALARAFRWRNLIESGAYGTIDEIATAERINPSYVSRVLRMTLLAPDIIESIVDGRQPDSLTLARAMQAFPVGWAGQRVDFCGP</sequence>
<dbReference type="KEGG" id="gfu:KM031_10225"/>
<proteinExistence type="predicted"/>